<dbReference type="SUPFAM" id="SSF102414">
    <property type="entry name" value="Alpha-2,3/8-sialyltransferase CstII"/>
    <property type="match status" value="1"/>
</dbReference>
<dbReference type="Gene3D" id="3.90.1480.10">
    <property type="entry name" value="Alpha-2,3-sialyltransferase"/>
    <property type="match status" value="1"/>
</dbReference>
<dbReference type="Proteomes" id="UP000252706">
    <property type="component" value="Unassembled WGS sequence"/>
</dbReference>
<comment type="caution">
    <text evidence="1">The sequence shown here is derived from an EMBL/GenBank/DDBJ whole genome shotgun (WGS) entry which is preliminary data.</text>
</comment>
<dbReference type="InterPro" id="IPR009251">
    <property type="entry name" value="A-2_3-sialyltransferase"/>
</dbReference>
<proteinExistence type="predicted"/>
<evidence type="ECO:0008006" key="3">
    <source>
        <dbReference type="Google" id="ProtNLM"/>
    </source>
</evidence>
<sequence>MTSKTYVVAGSGLSLTRVRSGQVLTSDQIIRTNNFFFEPLAYLGKRVDMAFMGGDPRIAPFMFETLWRIRADYDLRAWTSHNPKVIRAGQRRFGPLYQPMRYRDAAIETEVATLMAHHDRKPTTGLYAVLMAHAMGAERIILAGIDFYNGAQRYPFEPGRHYKDLMGQDLNTRGMDHHLHDPALDLAILEALLRRGDVELSCIAKGSLLDTLMPCALLRPGDPVVQTPRTPPTDWVARAGIYPIAWLKLLRRASAWRRQLGKDRPQ</sequence>
<organism evidence="1 2">
    <name type="scientific">Phaeobacter gallaeciensis</name>
    <dbReference type="NCBI Taxonomy" id="60890"/>
    <lineage>
        <taxon>Bacteria</taxon>
        <taxon>Pseudomonadati</taxon>
        <taxon>Pseudomonadota</taxon>
        <taxon>Alphaproteobacteria</taxon>
        <taxon>Rhodobacterales</taxon>
        <taxon>Roseobacteraceae</taxon>
        <taxon>Phaeobacter</taxon>
    </lineage>
</organism>
<dbReference type="AlphaFoldDB" id="A0A366WKH0"/>
<reference evidence="1 2" key="1">
    <citation type="submission" date="2018-07" db="EMBL/GenBank/DDBJ databases">
        <title>Modular assembly of carbohydrate-degrading microbial communities in the ocean.</title>
        <authorList>
            <person name="Enke T.N."/>
            <person name="Datta M.S."/>
            <person name="Schwartzman J.A."/>
            <person name="Cermak N."/>
            <person name="Schmitz D.A."/>
            <person name="Barrere J."/>
            <person name="Cordero O.X."/>
        </authorList>
    </citation>
    <scope>NUCLEOTIDE SEQUENCE [LARGE SCALE GENOMIC DNA]</scope>
    <source>
        <strain evidence="1 2">C3M10</strain>
    </source>
</reference>
<protein>
    <recommendedName>
        <fullName evidence="3">Alpha-2,3-sialyltransferase</fullName>
    </recommendedName>
</protein>
<dbReference type="EMBL" id="QOCE01000052">
    <property type="protein sequence ID" value="RBW50304.1"/>
    <property type="molecule type" value="Genomic_DNA"/>
</dbReference>
<accession>A0A366WKH0</accession>
<dbReference type="Pfam" id="PF06002">
    <property type="entry name" value="CST-I"/>
    <property type="match status" value="1"/>
</dbReference>
<evidence type="ECO:0000313" key="1">
    <source>
        <dbReference type="EMBL" id="RBW50304.1"/>
    </source>
</evidence>
<name>A0A366WKH0_9RHOB</name>
<evidence type="ECO:0000313" key="2">
    <source>
        <dbReference type="Proteomes" id="UP000252706"/>
    </source>
</evidence>
<dbReference type="RefSeq" id="WP_113825750.1">
    <property type="nucleotide sequence ID" value="NZ_QOCE01000052.1"/>
</dbReference>
<dbReference type="InterPro" id="IPR036715">
    <property type="entry name" value="A-2_3-sialylTrfase_sf"/>
</dbReference>
<dbReference type="OrthoDB" id="7874431at2"/>
<gene>
    <name evidence="1" type="ORF">DS909_22050</name>
</gene>